<dbReference type="OrthoDB" id="6182045at2"/>
<proteinExistence type="predicted"/>
<reference evidence="2" key="1">
    <citation type="journal article" date="2010" name="BMC Genomics">
        <title>A genomic perspective on the potential of Actinobacillus succinogenes for industrial succinate production.</title>
        <authorList>
            <person name="McKinlay J.B."/>
            <person name="Laivenieks M."/>
            <person name="Schindler B.D."/>
            <person name="McKinlay A.A."/>
            <person name="Siddaramappa S."/>
            <person name="Challacombe J.F."/>
            <person name="Lowry S.R."/>
            <person name="Clum A."/>
            <person name="Lapidus A.L."/>
            <person name="Burkhart K.B."/>
            <person name="Harkins V."/>
            <person name="Vieille C."/>
        </authorList>
    </citation>
    <scope>NUCLEOTIDE SEQUENCE [LARGE SCALE GENOMIC DNA]</scope>
    <source>
        <strain evidence="2">ATCC 55618 / DSM 22257 / CCUG 43843 / 130Z</strain>
    </source>
</reference>
<gene>
    <name evidence="1" type="ordered locus">Asuc_1228</name>
</gene>
<dbReference type="KEGG" id="asu:Asuc_1228"/>
<dbReference type="AlphaFoldDB" id="A6VNP2"/>
<name>A6VNP2_ACTSZ</name>
<evidence type="ECO:0000313" key="1">
    <source>
        <dbReference type="EMBL" id="ABR74589.1"/>
    </source>
</evidence>
<evidence type="ECO:0000313" key="2">
    <source>
        <dbReference type="Proteomes" id="UP000001114"/>
    </source>
</evidence>
<sequence>MIQLDEIDDGFYKFPYRPGESLSETDTPAPNTGGFDLITHPEMIENIPELKYSPMLRKLLVDLNAPESPYMTLGCGYWANYAENEVSYCYLEFSFREINIANNKNFSLALDEKLVNYLNENKEVLSKAFDVPPQAIPNAVNHFEWRYRPFRYFESEERTLLYFQAGSYQHQDLEVFLDILHRFLTQYLVVPS</sequence>
<dbReference type="RefSeq" id="WP_012072966.1">
    <property type="nucleotide sequence ID" value="NC_009655.1"/>
</dbReference>
<keyword evidence="2" id="KW-1185">Reference proteome</keyword>
<accession>A6VNP2</accession>
<dbReference type="STRING" id="339671.Asuc_1228"/>
<protein>
    <submittedName>
        <fullName evidence="1">Uncharacterized protein</fullName>
    </submittedName>
</protein>
<organism evidence="1 2">
    <name type="scientific">Actinobacillus succinogenes (strain ATCC 55618 / DSM 22257 / CCUG 43843 / 130Z)</name>
    <dbReference type="NCBI Taxonomy" id="339671"/>
    <lineage>
        <taxon>Bacteria</taxon>
        <taxon>Pseudomonadati</taxon>
        <taxon>Pseudomonadota</taxon>
        <taxon>Gammaproteobacteria</taxon>
        <taxon>Pasteurellales</taxon>
        <taxon>Pasteurellaceae</taxon>
        <taxon>Actinobacillus</taxon>
    </lineage>
</organism>
<dbReference type="eggNOG" id="ENOG5033GC2">
    <property type="taxonomic scope" value="Bacteria"/>
</dbReference>
<dbReference type="HOGENOM" id="CLU_1413671_0_0_6"/>
<dbReference type="Proteomes" id="UP000001114">
    <property type="component" value="Chromosome"/>
</dbReference>
<dbReference type="EMBL" id="CP000746">
    <property type="protein sequence ID" value="ABR74589.1"/>
    <property type="molecule type" value="Genomic_DNA"/>
</dbReference>